<evidence type="ECO:0000313" key="10">
    <source>
        <dbReference type="Proteomes" id="UP000474159"/>
    </source>
</evidence>
<evidence type="ECO:0000256" key="5">
    <source>
        <dbReference type="ARBA" id="ARBA00023136"/>
    </source>
</evidence>
<gene>
    <name evidence="9" type="ORF">F6X53_16080</name>
</gene>
<feature type="transmembrane region" description="Helical" evidence="7">
    <location>
        <begin position="369"/>
        <end position="392"/>
    </location>
</feature>
<dbReference type="Proteomes" id="UP000474159">
    <property type="component" value="Unassembled WGS sequence"/>
</dbReference>
<comment type="subcellular location">
    <subcellularLocation>
        <location evidence="1">Cell membrane</location>
        <topology evidence="1">Multi-pass membrane protein</topology>
    </subcellularLocation>
</comment>
<evidence type="ECO:0000256" key="1">
    <source>
        <dbReference type="ARBA" id="ARBA00004651"/>
    </source>
</evidence>
<dbReference type="InterPro" id="IPR050445">
    <property type="entry name" value="Bact_polysacc_biosynth/exp"/>
</dbReference>
<dbReference type="GO" id="GO:0004713">
    <property type="term" value="F:protein tyrosine kinase activity"/>
    <property type="evidence" value="ECO:0007669"/>
    <property type="project" value="TreeGrafter"/>
</dbReference>
<feature type="domain" description="Polysaccharide chain length determinant N-terminal" evidence="8">
    <location>
        <begin position="69"/>
        <end position="150"/>
    </location>
</feature>
<dbReference type="OrthoDB" id="230260at2"/>
<keyword evidence="10" id="KW-1185">Reference proteome</keyword>
<keyword evidence="2" id="KW-1003">Cell membrane</keyword>
<keyword evidence="3 7" id="KW-0812">Transmembrane</keyword>
<dbReference type="InterPro" id="IPR003856">
    <property type="entry name" value="LPS_length_determ_N"/>
</dbReference>
<evidence type="ECO:0000313" key="9">
    <source>
        <dbReference type="EMBL" id="KAB1078016.1"/>
    </source>
</evidence>
<comment type="caution">
    <text evidence="9">The sequence shown here is derived from an EMBL/GenBank/DDBJ whole genome shotgun (WGS) entry which is preliminary data.</text>
</comment>
<organism evidence="9 10">
    <name type="scientific">Methylobacterium soli</name>
    <dbReference type="NCBI Taxonomy" id="553447"/>
    <lineage>
        <taxon>Bacteria</taxon>
        <taxon>Pseudomonadati</taxon>
        <taxon>Pseudomonadota</taxon>
        <taxon>Alphaproteobacteria</taxon>
        <taxon>Hyphomicrobiales</taxon>
        <taxon>Methylobacteriaceae</taxon>
        <taxon>Methylobacterium</taxon>
    </lineage>
</organism>
<evidence type="ECO:0000256" key="6">
    <source>
        <dbReference type="SAM" id="MobiDB-lite"/>
    </source>
</evidence>
<dbReference type="PANTHER" id="PTHR32309">
    <property type="entry name" value="TYROSINE-PROTEIN KINASE"/>
    <property type="match status" value="1"/>
</dbReference>
<evidence type="ECO:0000256" key="7">
    <source>
        <dbReference type="SAM" id="Phobius"/>
    </source>
</evidence>
<dbReference type="PANTHER" id="PTHR32309:SF13">
    <property type="entry name" value="FERRIC ENTEROBACTIN TRANSPORT PROTEIN FEPE"/>
    <property type="match status" value="1"/>
</dbReference>
<dbReference type="GO" id="GO:0005886">
    <property type="term" value="C:plasma membrane"/>
    <property type="evidence" value="ECO:0007669"/>
    <property type="project" value="UniProtKB-SubCell"/>
</dbReference>
<evidence type="ECO:0000256" key="3">
    <source>
        <dbReference type="ARBA" id="ARBA00022692"/>
    </source>
</evidence>
<sequence length="398" mass="43397">MVLSGSKHYRARSLRCRPAACVDLVHRRNVRRRLLTHIFTAGRPEFARDAQSSEHFPPASREARFDIGASLRGHAWLIAAIVAVSMIAGIAYSQMAPKWYSASALLLIREPKSANLTGGSGSGDGVANTILVENQIEIMRSDRILRRAAETLALRSDPEFAKPKAWPFGLAAVGEGTPEVSTQWVVDQLRERLGVKRVGLSQLVEISFRMRDPDKAAQFANAIVESFITDQYEFKAQDNARELQALGGRVEELRMQSFAAEKAAQSSKDDGLPGDAAAAQASAGPIESGRGYARSYESVEKERAGRAREFAESQARIRELDSVARSTRAAYEKLLQRSIELSGWTPASEASVQRVAPATSPTRPSWPRLLPILLTFVVLGGAAGCAIALLLGRFQRAS</sequence>
<accession>A0A6L3SZZ5</accession>
<feature type="region of interest" description="Disordered" evidence="6">
    <location>
        <begin position="261"/>
        <end position="287"/>
    </location>
</feature>
<dbReference type="AlphaFoldDB" id="A0A6L3SZZ5"/>
<protein>
    <recommendedName>
        <fullName evidence="8">Polysaccharide chain length determinant N-terminal domain-containing protein</fullName>
    </recommendedName>
</protein>
<reference evidence="9 10" key="1">
    <citation type="submission" date="2019-09" db="EMBL/GenBank/DDBJ databases">
        <title>YIM 48816 draft genome.</title>
        <authorList>
            <person name="Jiang L."/>
        </authorList>
    </citation>
    <scope>NUCLEOTIDE SEQUENCE [LARGE SCALE GENOMIC DNA]</scope>
    <source>
        <strain evidence="9 10">YIM 48816</strain>
    </source>
</reference>
<evidence type="ECO:0000256" key="4">
    <source>
        <dbReference type="ARBA" id="ARBA00022989"/>
    </source>
</evidence>
<keyword evidence="5 7" id="KW-0472">Membrane</keyword>
<name>A0A6L3SZZ5_9HYPH</name>
<feature type="transmembrane region" description="Helical" evidence="7">
    <location>
        <begin position="74"/>
        <end position="92"/>
    </location>
</feature>
<dbReference type="EMBL" id="VZZK01000016">
    <property type="protein sequence ID" value="KAB1078016.1"/>
    <property type="molecule type" value="Genomic_DNA"/>
</dbReference>
<keyword evidence="4 7" id="KW-1133">Transmembrane helix</keyword>
<evidence type="ECO:0000256" key="2">
    <source>
        <dbReference type="ARBA" id="ARBA00022475"/>
    </source>
</evidence>
<proteinExistence type="predicted"/>
<evidence type="ECO:0000259" key="8">
    <source>
        <dbReference type="Pfam" id="PF02706"/>
    </source>
</evidence>
<dbReference type="Pfam" id="PF02706">
    <property type="entry name" value="Wzz"/>
    <property type="match status" value="1"/>
</dbReference>